<dbReference type="RefSeq" id="WP_009387922.1">
    <property type="nucleotide sequence ID" value="NZ_CP195089.1"/>
</dbReference>
<evidence type="ECO:0000256" key="1">
    <source>
        <dbReference type="SAM" id="SignalP"/>
    </source>
</evidence>
<feature type="signal peptide" evidence="1">
    <location>
        <begin position="1"/>
        <end position="20"/>
    </location>
</feature>
<dbReference type="InterPro" id="IPR011990">
    <property type="entry name" value="TPR-like_helical_dom_sf"/>
</dbReference>
<reference evidence="2 3" key="1">
    <citation type="submission" date="2016-08" db="EMBL/GenBank/DDBJ databases">
        <title>Genome sequencing of Vibrio scophthalmi strain FP3289, an isolated from Paralichthys olivaceus.</title>
        <authorList>
            <person name="Han H.-J."/>
        </authorList>
    </citation>
    <scope>NUCLEOTIDE SEQUENCE [LARGE SCALE GENOMIC DNA]</scope>
    <source>
        <strain evidence="2 3">FP3289</strain>
    </source>
</reference>
<proteinExistence type="predicted"/>
<feature type="chain" id="PRO_5009139440" evidence="1">
    <location>
        <begin position="21"/>
        <end position="265"/>
    </location>
</feature>
<dbReference type="AlphaFoldDB" id="A0A1E3WKZ8"/>
<dbReference type="SUPFAM" id="SSF48452">
    <property type="entry name" value="TPR-like"/>
    <property type="match status" value="1"/>
</dbReference>
<sequence length="265" mass="29927">MSRGWIISLLMIFFLQGCMATPDSIEKQANLASFSAKESVLEKTGDQGKLISYYKEHLKQDEDERVRLKLVEAYLDAQDLDSADFYFNTLSNNSQFSPDGLYLKAQIEFAKGNMEATIAAGLEALEARDNYPEVENLLGMAYASQRDINNAWRYFYLARKHFFDDVTIKNNLAVIDLLLEDYGLAISRLEPIYQSGNYDAKIVSNLALAYAKSGKYDQFKALYSTRYTNQEIEDLFIGLRLVSMASTEELLASSTPSSLNKGAMH</sequence>
<dbReference type="OrthoDB" id="6260771at2"/>
<name>A0A1E3WKZ8_9VIBR</name>
<dbReference type="EMBL" id="MDCJ01000002">
    <property type="protein sequence ID" value="ODS10444.1"/>
    <property type="molecule type" value="Genomic_DNA"/>
</dbReference>
<gene>
    <name evidence="2" type="ORF">VSF3289_00699</name>
</gene>
<dbReference type="PROSITE" id="PS51257">
    <property type="entry name" value="PROKAR_LIPOPROTEIN"/>
    <property type="match status" value="1"/>
</dbReference>
<protein>
    <submittedName>
        <fullName evidence="2">Uncharacterized protein</fullName>
    </submittedName>
</protein>
<keyword evidence="1" id="KW-0732">Signal</keyword>
<dbReference type="PATRIC" id="fig|45658.8.peg.690"/>
<evidence type="ECO:0000313" key="3">
    <source>
        <dbReference type="Proteomes" id="UP000095131"/>
    </source>
</evidence>
<dbReference type="Proteomes" id="UP000095131">
    <property type="component" value="Unassembled WGS sequence"/>
</dbReference>
<accession>A0A1E3WKZ8</accession>
<evidence type="ECO:0000313" key="2">
    <source>
        <dbReference type="EMBL" id="ODS10444.1"/>
    </source>
</evidence>
<dbReference type="Gene3D" id="1.25.40.10">
    <property type="entry name" value="Tetratricopeptide repeat domain"/>
    <property type="match status" value="1"/>
</dbReference>
<comment type="caution">
    <text evidence="2">The sequence shown here is derived from an EMBL/GenBank/DDBJ whole genome shotgun (WGS) entry which is preliminary data.</text>
</comment>
<organism evidence="2 3">
    <name type="scientific">Vibrio scophthalmi</name>
    <dbReference type="NCBI Taxonomy" id="45658"/>
    <lineage>
        <taxon>Bacteria</taxon>
        <taxon>Pseudomonadati</taxon>
        <taxon>Pseudomonadota</taxon>
        <taxon>Gammaproteobacteria</taxon>
        <taxon>Vibrionales</taxon>
        <taxon>Vibrionaceae</taxon>
        <taxon>Vibrio</taxon>
    </lineage>
</organism>